<comment type="caution">
    <text evidence="2">The sequence shown here is derived from an EMBL/GenBank/DDBJ whole genome shotgun (WGS) entry which is preliminary data.</text>
</comment>
<dbReference type="OrthoDB" id="495674at2"/>
<dbReference type="RefSeq" id="WP_037550122.1">
    <property type="nucleotide sequence ID" value="NZ_JNUP01000072.1"/>
</dbReference>
<sequence length="674" mass="72656">MKIFQRNTGLGIIAGLLVMWPALVGAQAQELVRENVVLEAGLRTPTRVQFQVESPGLLLFDAGSIDLQPILSLEGPGGFSAQAEESQGRSQGLVYAPQGDYRLLIESADRQGSPPREVQVRVTLLQPENRLGMGEGVEGRLTPDSFMLPGSNRSEWYLVEIPETGTAVISMHSSDVDTLLTVYYPDGRIDSNDDYGSGTDSRITLRGEPGVSVLLGASALFGEEGAYSLDARIPEPPPALRLGELLRGQVFSSGSGDELRYEFTAPKSGYYRFSLSSSDFDTLLEASLAGGTRLSDDDGGEGSNSMLTVPLDEGENAEIIVKSYSGSGSFELVTALIPDPPALELGTAVSGELSPGGINRYSFRGRAGQLVSVQLVSQDFDTLLFVTTPEGTSIENDDASQPRGGSSAWDYVSRVEYQFTGDAPLFIEVRGYSQEDSGAYELLVTELDSDSIVPYREGARLELGEPVTSFLSAMGIEASSDDWYGESRVGQVYTIGLTEGRAYQITLESDSFDTFLQIDGPQGEAWENDDGPEDTNSLLVLTAPASGQYRLTASSYSGDAQGIYTLKVEEFELGELVLDQRGAIGAAQVEQEYVLTVSQPGTVRINLQSQDFDTRLSLLDPRGIIMAEDDDGGSGTDSMIVHDLNEPGIYTIRVMSFSSDAAGEFHLQVYRKDL</sequence>
<dbReference type="Pfam" id="PF04151">
    <property type="entry name" value="PPC"/>
    <property type="match status" value="1"/>
</dbReference>
<dbReference type="AlphaFoldDB" id="A0A098QW48"/>
<accession>A0A098QW48</accession>
<feature type="domain" description="Peptidase C-terminal archaeal/bacterial" evidence="1">
    <location>
        <begin position="491"/>
        <end position="554"/>
    </location>
</feature>
<dbReference type="EMBL" id="JNUP01000072">
    <property type="protein sequence ID" value="KGE70727.1"/>
    <property type="molecule type" value="Genomic_DNA"/>
</dbReference>
<evidence type="ECO:0000259" key="1">
    <source>
        <dbReference type="Pfam" id="PF04151"/>
    </source>
</evidence>
<name>A0A098QW48_9SPIO</name>
<evidence type="ECO:0000313" key="3">
    <source>
        <dbReference type="Proteomes" id="UP000029692"/>
    </source>
</evidence>
<gene>
    <name evidence="2" type="ORF">DC28_14585</name>
</gene>
<dbReference type="STRING" id="1480694.DC28_14585"/>
<dbReference type="InterPro" id="IPR007280">
    <property type="entry name" value="Peptidase_C_arc/bac"/>
</dbReference>
<organism evidence="2 3">
    <name type="scientific">Spirochaeta lutea</name>
    <dbReference type="NCBI Taxonomy" id="1480694"/>
    <lineage>
        <taxon>Bacteria</taxon>
        <taxon>Pseudomonadati</taxon>
        <taxon>Spirochaetota</taxon>
        <taxon>Spirochaetia</taxon>
        <taxon>Spirochaetales</taxon>
        <taxon>Spirochaetaceae</taxon>
        <taxon>Spirochaeta</taxon>
    </lineage>
</organism>
<dbReference type="eggNOG" id="COG0265">
    <property type="taxonomic scope" value="Bacteria"/>
</dbReference>
<evidence type="ECO:0000313" key="2">
    <source>
        <dbReference type="EMBL" id="KGE70727.1"/>
    </source>
</evidence>
<proteinExistence type="predicted"/>
<dbReference type="Proteomes" id="UP000029692">
    <property type="component" value="Unassembled WGS sequence"/>
</dbReference>
<protein>
    <recommendedName>
        <fullName evidence="1">Peptidase C-terminal archaeal/bacterial domain-containing protein</fullName>
    </recommendedName>
</protein>
<keyword evidence="3" id="KW-1185">Reference proteome</keyword>
<reference evidence="2 3" key="1">
    <citation type="submission" date="2014-05" db="EMBL/GenBank/DDBJ databases">
        <title>De novo Genome Sequence of Spirocheata sp.</title>
        <authorList>
            <person name="Shivani Y."/>
            <person name="Subhash Y."/>
            <person name="Tushar L."/>
            <person name="Sasikala C."/>
            <person name="Ramana C.V."/>
        </authorList>
    </citation>
    <scope>NUCLEOTIDE SEQUENCE [LARGE SCALE GENOMIC DNA]</scope>
    <source>
        <strain evidence="2 3">JC230</strain>
    </source>
</reference>
<dbReference type="Gene3D" id="2.60.120.380">
    <property type="match status" value="3"/>
</dbReference>